<evidence type="ECO:0000256" key="1">
    <source>
        <dbReference type="SAM" id="MobiDB-lite"/>
    </source>
</evidence>
<name>A0ABQ8SD53_PERAM</name>
<feature type="region of interest" description="Disordered" evidence="1">
    <location>
        <begin position="74"/>
        <end position="105"/>
    </location>
</feature>
<evidence type="ECO:0000313" key="2">
    <source>
        <dbReference type="EMBL" id="KAJ4431602.1"/>
    </source>
</evidence>
<feature type="compositionally biased region" description="Basic and acidic residues" evidence="1">
    <location>
        <begin position="41"/>
        <end position="51"/>
    </location>
</feature>
<evidence type="ECO:0000313" key="3">
    <source>
        <dbReference type="Proteomes" id="UP001148838"/>
    </source>
</evidence>
<keyword evidence="3" id="KW-1185">Reference proteome</keyword>
<reference evidence="2 3" key="1">
    <citation type="journal article" date="2022" name="Allergy">
        <title>Genome assembly and annotation of Periplaneta americana reveal a comprehensive cockroach allergen profile.</title>
        <authorList>
            <person name="Wang L."/>
            <person name="Xiong Q."/>
            <person name="Saelim N."/>
            <person name="Wang L."/>
            <person name="Nong W."/>
            <person name="Wan A.T."/>
            <person name="Shi M."/>
            <person name="Liu X."/>
            <person name="Cao Q."/>
            <person name="Hui J.H.L."/>
            <person name="Sookrung N."/>
            <person name="Leung T.F."/>
            <person name="Tungtrongchitr A."/>
            <person name="Tsui S.K.W."/>
        </authorList>
    </citation>
    <scope>NUCLEOTIDE SEQUENCE [LARGE SCALE GENOMIC DNA]</scope>
    <source>
        <strain evidence="2">PWHHKU_190912</strain>
    </source>
</reference>
<comment type="caution">
    <text evidence="2">The sequence shown here is derived from an EMBL/GenBank/DDBJ whole genome shotgun (WGS) entry which is preliminary data.</text>
</comment>
<protein>
    <submittedName>
        <fullName evidence="2">Uncharacterized protein</fullName>
    </submittedName>
</protein>
<feature type="compositionally biased region" description="Basic and acidic residues" evidence="1">
    <location>
        <begin position="77"/>
        <end position="92"/>
    </location>
</feature>
<sequence>MYNPSFAIRLPNLDTVRETTLKYTDMPEEDAKKNTGHHTTRQNDKRNITKTDEHYCRCRTSHGNEVDLEGEICGETTPDKMDPCSHDVGPLRRKERTGKTTAQMG</sequence>
<accession>A0ABQ8SD53</accession>
<feature type="region of interest" description="Disordered" evidence="1">
    <location>
        <begin position="23"/>
        <end position="51"/>
    </location>
</feature>
<organism evidence="2 3">
    <name type="scientific">Periplaneta americana</name>
    <name type="common">American cockroach</name>
    <name type="synonym">Blatta americana</name>
    <dbReference type="NCBI Taxonomy" id="6978"/>
    <lineage>
        <taxon>Eukaryota</taxon>
        <taxon>Metazoa</taxon>
        <taxon>Ecdysozoa</taxon>
        <taxon>Arthropoda</taxon>
        <taxon>Hexapoda</taxon>
        <taxon>Insecta</taxon>
        <taxon>Pterygota</taxon>
        <taxon>Neoptera</taxon>
        <taxon>Polyneoptera</taxon>
        <taxon>Dictyoptera</taxon>
        <taxon>Blattodea</taxon>
        <taxon>Blattoidea</taxon>
        <taxon>Blattidae</taxon>
        <taxon>Blattinae</taxon>
        <taxon>Periplaneta</taxon>
    </lineage>
</organism>
<proteinExistence type="predicted"/>
<dbReference type="EMBL" id="JAJSOF020000031">
    <property type="protein sequence ID" value="KAJ4431602.1"/>
    <property type="molecule type" value="Genomic_DNA"/>
</dbReference>
<dbReference type="Proteomes" id="UP001148838">
    <property type="component" value="Unassembled WGS sequence"/>
</dbReference>
<gene>
    <name evidence="2" type="ORF">ANN_20201</name>
</gene>